<evidence type="ECO:0000313" key="2">
    <source>
        <dbReference type="EMBL" id="KAF6176910.1"/>
    </source>
</evidence>
<dbReference type="Proteomes" id="UP000541444">
    <property type="component" value="Unassembled WGS sequence"/>
</dbReference>
<feature type="non-terminal residue" evidence="2">
    <location>
        <position position="112"/>
    </location>
</feature>
<keyword evidence="3" id="KW-1185">Reference proteome</keyword>
<gene>
    <name evidence="2" type="ORF">GIB67_030593</name>
</gene>
<organism evidence="2 3">
    <name type="scientific">Kingdonia uniflora</name>
    <dbReference type="NCBI Taxonomy" id="39325"/>
    <lineage>
        <taxon>Eukaryota</taxon>
        <taxon>Viridiplantae</taxon>
        <taxon>Streptophyta</taxon>
        <taxon>Embryophyta</taxon>
        <taxon>Tracheophyta</taxon>
        <taxon>Spermatophyta</taxon>
        <taxon>Magnoliopsida</taxon>
        <taxon>Ranunculales</taxon>
        <taxon>Circaeasteraceae</taxon>
        <taxon>Kingdonia</taxon>
    </lineage>
</organism>
<name>A0A7J7PC65_9MAGN</name>
<feature type="region of interest" description="Disordered" evidence="1">
    <location>
        <begin position="59"/>
        <end position="86"/>
    </location>
</feature>
<feature type="compositionally biased region" description="Basic residues" evidence="1">
    <location>
        <begin position="61"/>
        <end position="70"/>
    </location>
</feature>
<protein>
    <submittedName>
        <fullName evidence="2">Uncharacterized protein</fullName>
    </submittedName>
</protein>
<dbReference type="EMBL" id="JACGCM010000018">
    <property type="protein sequence ID" value="KAF6176910.1"/>
    <property type="molecule type" value="Genomic_DNA"/>
</dbReference>
<comment type="caution">
    <text evidence="2">The sequence shown here is derived from an EMBL/GenBank/DDBJ whole genome shotgun (WGS) entry which is preliminary data.</text>
</comment>
<sequence>MDNFKVHLHFLNRNLRRLACTIDPIRSLSLNVFNLQNTFRTTYSMVNLLSIVKVTQTRQYPLKRRRPRKKKENDERKKHPPNKGKTCKCQKMLSFWTRWIMVDCIRRKQTLR</sequence>
<reference evidence="2 3" key="1">
    <citation type="journal article" date="2020" name="IScience">
        <title>Genome Sequencing of the Endangered Kingdonia uniflora (Circaeasteraceae, Ranunculales) Reveals Potential Mechanisms of Evolutionary Specialization.</title>
        <authorList>
            <person name="Sun Y."/>
            <person name="Deng T."/>
            <person name="Zhang A."/>
            <person name="Moore M.J."/>
            <person name="Landis J.B."/>
            <person name="Lin N."/>
            <person name="Zhang H."/>
            <person name="Zhang X."/>
            <person name="Huang J."/>
            <person name="Zhang X."/>
            <person name="Sun H."/>
            <person name="Wang H."/>
        </authorList>
    </citation>
    <scope>NUCLEOTIDE SEQUENCE [LARGE SCALE GENOMIC DNA]</scope>
    <source>
        <strain evidence="2">TB1705</strain>
        <tissue evidence="2">Leaf</tissue>
    </source>
</reference>
<proteinExistence type="predicted"/>
<evidence type="ECO:0000313" key="3">
    <source>
        <dbReference type="Proteomes" id="UP000541444"/>
    </source>
</evidence>
<dbReference type="AlphaFoldDB" id="A0A7J7PC65"/>
<accession>A0A7J7PC65</accession>
<evidence type="ECO:0000256" key="1">
    <source>
        <dbReference type="SAM" id="MobiDB-lite"/>
    </source>
</evidence>